<gene>
    <name evidence="2" type="ORF">QYS47_13625</name>
    <name evidence="3" type="ORF">QYS47_13645</name>
    <name evidence="4" type="ORF">QYS47_13675</name>
</gene>
<dbReference type="Proteomes" id="UP001232019">
    <property type="component" value="Chromosome"/>
</dbReference>
<proteinExistence type="predicted"/>
<protein>
    <submittedName>
        <fullName evidence="3">DUF695 domain-containing protein</fullName>
    </submittedName>
</protein>
<dbReference type="InterPro" id="IPR016097">
    <property type="entry name" value="DUF695"/>
</dbReference>
<evidence type="ECO:0000313" key="3">
    <source>
        <dbReference type="EMBL" id="WKK82947.2"/>
    </source>
</evidence>
<dbReference type="EMBL" id="CP129968">
    <property type="protein sequence ID" value="WKK82943.1"/>
    <property type="molecule type" value="Genomic_DNA"/>
</dbReference>
<sequence>MGIWNKLFGSTDKNSEEGLQPSEVRVSFPEEVFSTIEFNKDDLPGIGIITSSLKDFEHKHIFPWHLSIVLQYNELIENGMPSIQEREETDTFCEHLEELLKGENQDKPNGLFIGRFTWNGTREMIWKIHDPEIADKELKQIIDSGSHPRPFDYRMEEDPEWKLSKWHLME</sequence>
<reference evidence="3" key="1">
    <citation type="submission" date="2023-08" db="EMBL/GenBank/DDBJ databases">
        <title>Comparative genomics and taxonomic characterization of three novel marine species of genus Marivirga.</title>
        <authorList>
            <person name="Muhammad N."/>
            <person name="Kim S.-G."/>
        </authorList>
    </citation>
    <scope>NUCLEOTIDE SEQUENCE</scope>
    <source>
        <strain evidence="3">BKB1-2</strain>
    </source>
</reference>
<dbReference type="Pfam" id="PF05117">
    <property type="entry name" value="DUF695"/>
    <property type="match status" value="1"/>
</dbReference>
<dbReference type="KEGG" id="marp:QYS47_13625"/>
<evidence type="ECO:0000259" key="1">
    <source>
        <dbReference type="Pfam" id="PF05117"/>
    </source>
</evidence>
<dbReference type="EMBL" id="CP129968">
    <property type="protein sequence ID" value="WKK82953.1"/>
    <property type="molecule type" value="Genomic_DNA"/>
</dbReference>
<dbReference type="KEGG" id="marp:QYS47_13645"/>
<name>A0AA49JD29_9BACT</name>
<feature type="domain" description="DUF695" evidence="1">
    <location>
        <begin position="51"/>
        <end position="163"/>
    </location>
</feature>
<dbReference type="KEGG" id="marp:QYS47_13675"/>
<evidence type="ECO:0000313" key="4">
    <source>
        <dbReference type="EMBL" id="WKK82953.1"/>
    </source>
</evidence>
<dbReference type="AlphaFoldDB" id="A0AA49JD29"/>
<dbReference type="RefSeq" id="WP_302128511.1">
    <property type="nucleotide sequence ID" value="NZ_CP129968.2"/>
</dbReference>
<accession>A0AA49JD29</accession>
<evidence type="ECO:0000313" key="2">
    <source>
        <dbReference type="EMBL" id="WKK82943.1"/>
    </source>
</evidence>
<organism evidence="3">
    <name type="scientific">Marivirga arenosa</name>
    <dbReference type="NCBI Taxonomy" id="3059076"/>
    <lineage>
        <taxon>Bacteria</taxon>
        <taxon>Pseudomonadati</taxon>
        <taxon>Bacteroidota</taxon>
        <taxon>Cytophagia</taxon>
        <taxon>Cytophagales</taxon>
        <taxon>Marivirgaceae</taxon>
        <taxon>Marivirga</taxon>
    </lineage>
</organism>
<dbReference type="EMBL" id="CP129968">
    <property type="protein sequence ID" value="WKK82947.2"/>
    <property type="molecule type" value="Genomic_DNA"/>
</dbReference>